<dbReference type="PANTHER" id="PTHR19305">
    <property type="entry name" value="SYNAPTOSOMAL ASSOCIATED PROTEIN"/>
    <property type="match status" value="1"/>
</dbReference>
<accession>A0A8S4BRF3</accession>
<keyword evidence="2" id="KW-1185">Reference proteome</keyword>
<dbReference type="GO" id="GO:0005886">
    <property type="term" value="C:plasma membrane"/>
    <property type="evidence" value="ECO:0007669"/>
    <property type="project" value="TreeGrafter"/>
</dbReference>
<evidence type="ECO:0000313" key="2">
    <source>
        <dbReference type="Proteomes" id="UP000677803"/>
    </source>
</evidence>
<dbReference type="GO" id="GO:0019905">
    <property type="term" value="F:syntaxin binding"/>
    <property type="evidence" value="ECO:0007669"/>
    <property type="project" value="TreeGrafter"/>
</dbReference>
<dbReference type="Gene3D" id="1.20.5.110">
    <property type="match status" value="1"/>
</dbReference>
<dbReference type="AlphaFoldDB" id="A0A8S4BRF3"/>
<dbReference type="GO" id="GO:0031629">
    <property type="term" value="P:synaptic vesicle fusion to presynaptic active zone membrane"/>
    <property type="evidence" value="ECO:0007669"/>
    <property type="project" value="TreeGrafter"/>
</dbReference>
<dbReference type="GO" id="GO:0016082">
    <property type="term" value="P:synaptic vesicle priming"/>
    <property type="evidence" value="ECO:0007669"/>
    <property type="project" value="TreeGrafter"/>
</dbReference>
<dbReference type="GO" id="GO:0031201">
    <property type="term" value="C:SNARE complex"/>
    <property type="evidence" value="ECO:0007669"/>
    <property type="project" value="TreeGrafter"/>
</dbReference>
<proteinExistence type="predicted"/>
<protein>
    <submittedName>
        <fullName evidence="1">(Atlantic silverside) hypothetical protein</fullName>
    </submittedName>
</protein>
<organism evidence="1 2">
    <name type="scientific">Menidia menidia</name>
    <name type="common">Atlantic silverside</name>
    <dbReference type="NCBI Taxonomy" id="238744"/>
    <lineage>
        <taxon>Eukaryota</taxon>
        <taxon>Metazoa</taxon>
        <taxon>Chordata</taxon>
        <taxon>Craniata</taxon>
        <taxon>Vertebrata</taxon>
        <taxon>Euteleostomi</taxon>
        <taxon>Actinopterygii</taxon>
        <taxon>Neopterygii</taxon>
        <taxon>Teleostei</taxon>
        <taxon>Neoteleostei</taxon>
        <taxon>Acanthomorphata</taxon>
        <taxon>Ovalentaria</taxon>
        <taxon>Atherinomorphae</taxon>
        <taxon>Atheriniformes</taxon>
        <taxon>Atherinopsidae</taxon>
        <taxon>Menidiinae</taxon>
        <taxon>Menidia</taxon>
    </lineage>
</organism>
<gene>
    <name evidence="1" type="ORF">MMEN_LOCUS18903</name>
</gene>
<sequence length="81" mass="8565">MELDPSPIGPFSSSSVVFCGFPPPPSALLPPSSPIPPPSPPPIEQLERIEEGLDQIDSDMKEAEKNLTDLGKCCGLCACDK</sequence>
<dbReference type="GO" id="GO:0005484">
    <property type="term" value="F:SNAP receptor activity"/>
    <property type="evidence" value="ECO:0007669"/>
    <property type="project" value="TreeGrafter"/>
</dbReference>
<comment type="caution">
    <text evidence="1">The sequence shown here is derived from an EMBL/GenBank/DDBJ whole genome shotgun (WGS) entry which is preliminary data.</text>
</comment>
<name>A0A8S4BRF3_9TELE</name>
<dbReference type="GO" id="GO:0098793">
    <property type="term" value="C:presynapse"/>
    <property type="evidence" value="ECO:0007669"/>
    <property type="project" value="GOC"/>
</dbReference>
<reference evidence="1" key="1">
    <citation type="submission" date="2021-05" db="EMBL/GenBank/DDBJ databases">
        <authorList>
            <person name="Tigano A."/>
        </authorList>
    </citation>
    <scope>NUCLEOTIDE SEQUENCE</scope>
</reference>
<dbReference type="SUPFAM" id="SSF58038">
    <property type="entry name" value="SNARE fusion complex"/>
    <property type="match status" value="1"/>
</dbReference>
<dbReference type="EMBL" id="CAJRST010037777">
    <property type="protein sequence ID" value="CAG6008573.1"/>
    <property type="molecule type" value="Genomic_DNA"/>
</dbReference>
<dbReference type="PANTHER" id="PTHR19305:SF14">
    <property type="entry name" value="SYNAPTOSOMAL-ASSOCIATED PROTEIN-RELATED"/>
    <property type="match status" value="1"/>
</dbReference>
<dbReference type="Proteomes" id="UP000677803">
    <property type="component" value="Unassembled WGS sequence"/>
</dbReference>
<dbReference type="OrthoDB" id="19261at2759"/>
<evidence type="ECO:0000313" key="1">
    <source>
        <dbReference type="EMBL" id="CAG6008573.1"/>
    </source>
</evidence>